<name>U6LHD6_9EIME</name>
<accession>U6LHD6</accession>
<feature type="region of interest" description="Disordered" evidence="1">
    <location>
        <begin position="17"/>
        <end position="39"/>
    </location>
</feature>
<feature type="region of interest" description="Disordered" evidence="1">
    <location>
        <begin position="54"/>
        <end position="159"/>
    </location>
</feature>
<reference evidence="2" key="1">
    <citation type="submission" date="2013-10" db="EMBL/GenBank/DDBJ databases">
        <title>Genomic analysis of the causative agents of coccidiosis in chickens.</title>
        <authorList>
            <person name="Reid A.J."/>
            <person name="Blake D."/>
            <person name="Billington K."/>
            <person name="Browne H."/>
            <person name="Dunn M."/>
            <person name="Hung S."/>
            <person name="Kawahara F."/>
            <person name="Miranda-Saavedra D."/>
            <person name="Mourier T."/>
            <person name="Nagra H."/>
            <person name="Otto T.D."/>
            <person name="Rawlings N."/>
            <person name="Sanchez A."/>
            <person name="Sanders M."/>
            <person name="Subramaniam C."/>
            <person name="Tay Y."/>
            <person name="Dear P."/>
            <person name="Doerig C."/>
            <person name="Gruber A."/>
            <person name="Parkinson J."/>
            <person name="Shirley M."/>
            <person name="Wan K.L."/>
            <person name="Berriman M."/>
            <person name="Tomley F."/>
            <person name="Pain A."/>
        </authorList>
    </citation>
    <scope>NUCLEOTIDE SEQUENCE [LARGE SCALE GENOMIC DNA]</scope>
    <source>
        <strain evidence="2">Houghton</strain>
    </source>
</reference>
<evidence type="ECO:0000313" key="2">
    <source>
        <dbReference type="EMBL" id="CDJ49586.1"/>
    </source>
</evidence>
<protein>
    <submittedName>
        <fullName evidence="2">Uncharacterized protein</fullName>
    </submittedName>
</protein>
<organism evidence="2 3">
    <name type="scientific">Eimeria brunetti</name>
    <dbReference type="NCBI Taxonomy" id="51314"/>
    <lineage>
        <taxon>Eukaryota</taxon>
        <taxon>Sar</taxon>
        <taxon>Alveolata</taxon>
        <taxon>Apicomplexa</taxon>
        <taxon>Conoidasida</taxon>
        <taxon>Coccidia</taxon>
        <taxon>Eucoccidiorida</taxon>
        <taxon>Eimeriorina</taxon>
        <taxon>Eimeriidae</taxon>
        <taxon>Eimeria</taxon>
    </lineage>
</organism>
<dbReference type="VEuPathDB" id="ToxoDB:EBH_0065230"/>
<feature type="compositionally biased region" description="Low complexity" evidence="1">
    <location>
        <begin position="344"/>
        <end position="361"/>
    </location>
</feature>
<dbReference type="EMBL" id="HG711762">
    <property type="protein sequence ID" value="CDJ49586.1"/>
    <property type="molecule type" value="Genomic_DNA"/>
</dbReference>
<feature type="region of interest" description="Disordered" evidence="1">
    <location>
        <begin position="495"/>
        <end position="518"/>
    </location>
</feature>
<feature type="compositionally biased region" description="Low complexity" evidence="1">
    <location>
        <begin position="57"/>
        <end position="69"/>
    </location>
</feature>
<evidence type="ECO:0000313" key="3">
    <source>
        <dbReference type="Proteomes" id="UP000030750"/>
    </source>
</evidence>
<feature type="compositionally biased region" description="Polar residues" evidence="1">
    <location>
        <begin position="297"/>
        <end position="307"/>
    </location>
</feature>
<feature type="compositionally biased region" description="Low complexity" evidence="1">
    <location>
        <begin position="502"/>
        <end position="515"/>
    </location>
</feature>
<dbReference type="Proteomes" id="UP000030750">
    <property type="component" value="Unassembled WGS sequence"/>
</dbReference>
<dbReference type="AlphaFoldDB" id="U6LHD6"/>
<feature type="compositionally biased region" description="Polar residues" evidence="1">
    <location>
        <begin position="108"/>
        <end position="125"/>
    </location>
</feature>
<proteinExistence type="predicted"/>
<gene>
    <name evidence="2" type="ORF">EBH_0065230</name>
</gene>
<dbReference type="OrthoDB" id="346785at2759"/>
<feature type="region of interest" description="Disordered" evidence="1">
    <location>
        <begin position="297"/>
        <end position="364"/>
    </location>
</feature>
<reference evidence="2" key="2">
    <citation type="submission" date="2013-10" db="EMBL/GenBank/DDBJ databases">
        <authorList>
            <person name="Aslett M."/>
        </authorList>
    </citation>
    <scope>NUCLEOTIDE SEQUENCE [LARGE SCALE GENOMIC DNA]</scope>
    <source>
        <strain evidence="2">Houghton</strain>
    </source>
</reference>
<keyword evidence="3" id="KW-1185">Reference proteome</keyword>
<evidence type="ECO:0000256" key="1">
    <source>
        <dbReference type="SAM" id="MobiDB-lite"/>
    </source>
</evidence>
<sequence length="539" mass="58370">MPLPSMPARALAQTIAEKQRTSTIFNDTDGLRRPSACGTDQQTQNFVRNLRAHPPCSHSVSRSSSVASQQRDRAQRNYMKATSSSRRRSRNADIKDDGVGVGRLHQSPVASNYSPSVSRIRSESPSRAALPPVFPTSSHAPIRASTVRQGPPLRPNRATSAPKNLQLLQPPSTLPNSALLQHERSCAGSSNHSWKLENGNTGSISRLWQQHKSIQEQQKMQGILSSSWTVRDPLTTAGSAHCDLEDADDGCLQLDASDQQELSQLTASLEKAGLLGCYADTSQANTASLSCAGLTSVATPSSSQSLSHLPGVPKGPVHPLTTGKRHHHMQAASGFTGHATDRNQQQQPPQLEPPQQHLQQQKAMLRSWACPPQPQGPSGGGLSTRGMERLGVVSSAPGSDKRPGVSPSDFGITAAPSGYGASWEGLWRLVGTLKFCLRFVVVLIVCLFRLLNTSYDTWSAAQFKKAFEEILAGPSYAGVNAETPKHHGTLEGMSVRSTTYSQQQQPQQPQQQHQQNLSTYSSRNLAAAPKEEFLDFDFM</sequence>